<evidence type="ECO:0000313" key="4">
    <source>
        <dbReference type="Proteomes" id="UP000826234"/>
    </source>
</evidence>
<dbReference type="EMBL" id="JAIPUX010000439">
    <property type="protein sequence ID" value="KAH0628866.1"/>
    <property type="molecule type" value="Genomic_DNA"/>
</dbReference>
<dbReference type="SMART" id="SM01373">
    <property type="entry name" value="MAGE"/>
    <property type="match status" value="1"/>
</dbReference>
<proteinExistence type="predicted"/>
<organism evidence="3 4">
    <name type="scientific">Phrynosoma platyrhinos</name>
    <name type="common">Desert horned lizard</name>
    <dbReference type="NCBI Taxonomy" id="52577"/>
    <lineage>
        <taxon>Eukaryota</taxon>
        <taxon>Metazoa</taxon>
        <taxon>Chordata</taxon>
        <taxon>Craniata</taxon>
        <taxon>Vertebrata</taxon>
        <taxon>Euteleostomi</taxon>
        <taxon>Lepidosauria</taxon>
        <taxon>Squamata</taxon>
        <taxon>Bifurcata</taxon>
        <taxon>Unidentata</taxon>
        <taxon>Episquamata</taxon>
        <taxon>Toxicofera</taxon>
        <taxon>Iguania</taxon>
        <taxon>Phrynosomatidae</taxon>
        <taxon>Phrynosomatinae</taxon>
        <taxon>Phrynosoma</taxon>
    </lineage>
</organism>
<name>A0ABQ7THM3_PHRPL</name>
<evidence type="ECO:0000313" key="3">
    <source>
        <dbReference type="EMBL" id="KAH0628866.1"/>
    </source>
</evidence>
<reference evidence="3 4" key="1">
    <citation type="journal article" date="2022" name="Gigascience">
        <title>A chromosome-level genome assembly and annotation of the desert horned lizard, Phrynosoma platyrhinos, provides insight into chromosomal rearrangements among reptiles.</title>
        <authorList>
            <person name="Koochekian N."/>
            <person name="Ascanio A."/>
            <person name="Farleigh K."/>
            <person name="Card D.C."/>
            <person name="Schield D.R."/>
            <person name="Castoe T.A."/>
            <person name="Jezkova T."/>
        </authorList>
    </citation>
    <scope>NUCLEOTIDE SEQUENCE [LARGE SCALE GENOMIC DNA]</scope>
    <source>
        <strain evidence="3">NK-2021</strain>
    </source>
</reference>
<dbReference type="InterPro" id="IPR041899">
    <property type="entry name" value="MAGE_WH2"/>
</dbReference>
<evidence type="ECO:0000256" key="1">
    <source>
        <dbReference type="SAM" id="MobiDB-lite"/>
    </source>
</evidence>
<keyword evidence="4" id="KW-1185">Reference proteome</keyword>
<dbReference type="Gene3D" id="1.10.10.1200">
    <property type="entry name" value="MAGE homology domain, winged helix WH1 motif"/>
    <property type="match status" value="1"/>
</dbReference>
<dbReference type="PANTHER" id="PTHR11736:SF14">
    <property type="entry name" value="NSE3 HOMOLOG, SMC5-SMC6 COMPLEX COMPONENT"/>
    <property type="match status" value="1"/>
</dbReference>
<comment type="caution">
    <text evidence="3">The sequence shown here is derived from an EMBL/GenBank/DDBJ whole genome shotgun (WGS) entry which is preliminary data.</text>
</comment>
<feature type="domain" description="MAGE" evidence="2">
    <location>
        <begin position="60"/>
        <end position="279"/>
    </location>
</feature>
<dbReference type="Gene3D" id="1.10.10.1210">
    <property type="entry name" value="MAGE homology domain, winged helix WH2 motif"/>
    <property type="match status" value="1"/>
</dbReference>
<feature type="region of interest" description="Disordered" evidence="1">
    <location>
        <begin position="1"/>
        <end position="35"/>
    </location>
</feature>
<gene>
    <name evidence="3" type="ORF">JD844_010467</name>
</gene>
<dbReference type="PROSITE" id="PS50838">
    <property type="entry name" value="MAGE"/>
    <property type="match status" value="1"/>
</dbReference>
<evidence type="ECO:0000259" key="2">
    <source>
        <dbReference type="PROSITE" id="PS50838"/>
    </source>
</evidence>
<dbReference type="InterPro" id="IPR037445">
    <property type="entry name" value="MAGE"/>
</dbReference>
<sequence length="289" mass="33439">MRTGEARYCLKKMSQSRRSSKGPGPSQAQSMEVDEECTLTQTQTPSQVQHNLERWSENQMEHKVNELVQFLLVRDQKKIPIKRADILKHVIFKDYKDIFPEILKRANKTLEQVFGLEVVEIDPKYHTYILISKLPPLEEDVMTEDENSPKMGLLIIILSLIFMRGNVAKESAVWEMLRRLQVECSGYLLAGLRKGGLGMGVGNGKKHRIFGDVKKLVTDEFVKQKYLEYIRLPHTDPPEFEFRWGPRAAKETSKKQILQFVAKIQNKNPKTWMNQYNEAEAEASGTRRC</sequence>
<dbReference type="Proteomes" id="UP000826234">
    <property type="component" value="Unassembled WGS sequence"/>
</dbReference>
<dbReference type="PANTHER" id="PTHR11736">
    <property type="entry name" value="MELANOMA-ASSOCIATED ANTIGEN MAGE ANTIGEN"/>
    <property type="match status" value="1"/>
</dbReference>
<dbReference type="Pfam" id="PF01454">
    <property type="entry name" value="MAGE"/>
    <property type="match status" value="1"/>
</dbReference>
<protein>
    <recommendedName>
        <fullName evidence="2">MAGE domain-containing protein</fullName>
    </recommendedName>
</protein>
<accession>A0ABQ7THM3</accession>
<dbReference type="InterPro" id="IPR041898">
    <property type="entry name" value="MAGE_WH1"/>
</dbReference>
<dbReference type="InterPro" id="IPR002190">
    <property type="entry name" value="MHD_dom"/>
</dbReference>